<keyword evidence="3 5" id="KW-0067">ATP-binding</keyword>
<dbReference type="PANTHER" id="PTHR36510:SF1">
    <property type="entry name" value="GLUTAMATE--CYSTEINE LIGASE 2-RELATED"/>
    <property type="match status" value="1"/>
</dbReference>
<evidence type="ECO:0000313" key="8">
    <source>
        <dbReference type="Proteomes" id="UP000612362"/>
    </source>
</evidence>
<dbReference type="Proteomes" id="UP000612362">
    <property type="component" value="Unassembled WGS sequence"/>
</dbReference>
<dbReference type="GO" id="GO:0042398">
    <property type="term" value="P:modified amino acid biosynthetic process"/>
    <property type="evidence" value="ECO:0007669"/>
    <property type="project" value="InterPro"/>
</dbReference>
<organism evidence="7 8">
    <name type="scientific">Ktedonospora formicarum</name>
    <dbReference type="NCBI Taxonomy" id="2778364"/>
    <lineage>
        <taxon>Bacteria</taxon>
        <taxon>Bacillati</taxon>
        <taxon>Chloroflexota</taxon>
        <taxon>Ktedonobacteria</taxon>
        <taxon>Ktedonobacterales</taxon>
        <taxon>Ktedonobacteraceae</taxon>
        <taxon>Ktedonospora</taxon>
    </lineage>
</organism>
<evidence type="ECO:0000256" key="2">
    <source>
        <dbReference type="ARBA" id="ARBA00022741"/>
    </source>
</evidence>
<evidence type="ECO:0000256" key="1">
    <source>
        <dbReference type="ARBA" id="ARBA00022598"/>
    </source>
</evidence>
<reference evidence="7" key="1">
    <citation type="submission" date="2020-10" db="EMBL/GenBank/DDBJ databases">
        <title>Taxonomic study of unclassified bacteria belonging to the class Ktedonobacteria.</title>
        <authorList>
            <person name="Yabe S."/>
            <person name="Wang C.M."/>
            <person name="Zheng Y."/>
            <person name="Sakai Y."/>
            <person name="Cavaletti L."/>
            <person name="Monciardini P."/>
            <person name="Donadio S."/>
        </authorList>
    </citation>
    <scope>NUCLEOTIDE SEQUENCE</scope>
    <source>
        <strain evidence="7">SOSP1-1</strain>
    </source>
</reference>
<dbReference type="GO" id="GO:0005524">
    <property type="term" value="F:ATP binding"/>
    <property type="evidence" value="ECO:0007669"/>
    <property type="project" value="UniProtKB-KW"/>
</dbReference>
<proteinExistence type="inferred from homology"/>
<protein>
    <recommendedName>
        <fullName evidence="5">Putative glutamate--cysteine ligase 2</fullName>
        <ecNumber evidence="5">6.3.2.2</ecNumber>
    </recommendedName>
    <alternativeName>
        <fullName evidence="5">Gamma-glutamylcysteine synthetase 2</fullName>
        <shortName evidence="5">GCS 2</shortName>
        <shortName evidence="5">Gamma-GCS 2</shortName>
    </alternativeName>
</protein>
<dbReference type="InterPro" id="IPR014746">
    <property type="entry name" value="Gln_synth/guanido_kin_cat_dom"/>
</dbReference>
<evidence type="ECO:0000313" key="7">
    <source>
        <dbReference type="EMBL" id="GHO45261.1"/>
    </source>
</evidence>
<comment type="similarity">
    <text evidence="5">Belongs to the glutamate--cysteine ligase type 2 family. YbdK subfamily.</text>
</comment>
<dbReference type="NCBIfam" id="TIGR02050">
    <property type="entry name" value="gshA_cyan_rel"/>
    <property type="match status" value="1"/>
</dbReference>
<comment type="catalytic activity">
    <reaction evidence="4 5">
        <text>L-cysteine + L-glutamate + ATP = gamma-L-glutamyl-L-cysteine + ADP + phosphate + H(+)</text>
        <dbReference type="Rhea" id="RHEA:13285"/>
        <dbReference type="ChEBI" id="CHEBI:15378"/>
        <dbReference type="ChEBI" id="CHEBI:29985"/>
        <dbReference type="ChEBI" id="CHEBI:30616"/>
        <dbReference type="ChEBI" id="CHEBI:35235"/>
        <dbReference type="ChEBI" id="CHEBI:43474"/>
        <dbReference type="ChEBI" id="CHEBI:58173"/>
        <dbReference type="ChEBI" id="CHEBI:456216"/>
        <dbReference type="EC" id="6.3.2.2"/>
    </reaction>
</comment>
<evidence type="ECO:0000256" key="6">
    <source>
        <dbReference type="SAM" id="Coils"/>
    </source>
</evidence>
<name>A0A8J3HXY8_9CHLR</name>
<dbReference type="HAMAP" id="MF_01609">
    <property type="entry name" value="Glu_cys_ligase_2"/>
    <property type="match status" value="1"/>
</dbReference>
<comment type="function">
    <text evidence="5">ATP-dependent carboxylate-amine ligase which exhibits weak glutamate--cysteine ligase activity.</text>
</comment>
<keyword evidence="6" id="KW-0175">Coiled coil</keyword>
<dbReference type="NCBIfam" id="NF010039">
    <property type="entry name" value="PRK13515.1"/>
    <property type="match status" value="1"/>
</dbReference>
<dbReference type="InterPro" id="IPR011793">
    <property type="entry name" value="YbdK"/>
</dbReference>
<comment type="caution">
    <text evidence="7">The sequence shown here is derived from an EMBL/GenBank/DDBJ whole genome shotgun (WGS) entry which is preliminary data.</text>
</comment>
<accession>A0A8J3HXY8</accession>
<dbReference type="GO" id="GO:0004357">
    <property type="term" value="F:glutamate-cysteine ligase activity"/>
    <property type="evidence" value="ECO:0007669"/>
    <property type="project" value="UniProtKB-EC"/>
</dbReference>
<keyword evidence="1 5" id="KW-0436">Ligase</keyword>
<keyword evidence="2 5" id="KW-0547">Nucleotide-binding</keyword>
<gene>
    <name evidence="7" type="ORF">KSX_34240</name>
</gene>
<evidence type="ECO:0000256" key="4">
    <source>
        <dbReference type="ARBA" id="ARBA00048819"/>
    </source>
</evidence>
<dbReference type="InterPro" id="IPR006336">
    <property type="entry name" value="GCS2"/>
</dbReference>
<dbReference type="InterPro" id="IPR050141">
    <property type="entry name" value="GCL_type2/YbdK_subfam"/>
</dbReference>
<feature type="coiled-coil region" evidence="6">
    <location>
        <begin position="102"/>
        <end position="129"/>
    </location>
</feature>
<dbReference type="SUPFAM" id="SSF55931">
    <property type="entry name" value="Glutamine synthetase/guanido kinase"/>
    <property type="match status" value="1"/>
</dbReference>
<dbReference type="Gene3D" id="3.30.590.20">
    <property type="match status" value="1"/>
</dbReference>
<dbReference type="AlphaFoldDB" id="A0A8J3HXY8"/>
<dbReference type="EC" id="6.3.2.2" evidence="5"/>
<dbReference type="Pfam" id="PF04107">
    <property type="entry name" value="GCS2"/>
    <property type="match status" value="1"/>
</dbReference>
<keyword evidence="8" id="KW-1185">Reference proteome</keyword>
<dbReference type="PANTHER" id="PTHR36510">
    <property type="entry name" value="GLUTAMATE--CYSTEINE LIGASE 2-RELATED"/>
    <property type="match status" value="1"/>
</dbReference>
<evidence type="ECO:0000256" key="5">
    <source>
        <dbReference type="HAMAP-Rule" id="MF_01609"/>
    </source>
</evidence>
<evidence type="ECO:0000256" key="3">
    <source>
        <dbReference type="ARBA" id="ARBA00022840"/>
    </source>
</evidence>
<sequence>MSVPEQQTTARNFSLGIEEEYQLVRQENGSLSSSAPFVLEKGAPYFQEQIKPEMLQSTIEFISGVLPDIRAARKELYTARALLDRLTKGDGLALVSAGTHPSAAWRDERRTEKERYQELEEEYQDVGRAILIFGLHVHVGILDKEMAIRVMNQVRTWLPHILALSTNSPFWQGRYTGLKSYRTVVWKRFPRGGMPDVISSRAHFDRFVRDLVDMKCIDDGKKIWWDIRPHPYFDTLEFRICDMPATLEDTLAIAALCQALVAKLVRLNERGDGPPASPRDYIEENKWRAMRYGLDAEALDFARHRKLKMRDALHEVLDFVDEVVDDLGSRNEMDYLRALLDDPRGTGADRQIAVYKESGGDIEAVQRFLIEQTMRGVALTELDFNVPFMHFMMHSRIS</sequence>
<dbReference type="RefSeq" id="WP_220194608.1">
    <property type="nucleotide sequence ID" value="NZ_BNJF01000001.1"/>
</dbReference>
<dbReference type="EMBL" id="BNJF01000001">
    <property type="protein sequence ID" value="GHO45261.1"/>
    <property type="molecule type" value="Genomic_DNA"/>
</dbReference>